<dbReference type="EMBL" id="JAGHKO010000005">
    <property type="protein sequence ID" value="MBO9203207.1"/>
    <property type="molecule type" value="Genomic_DNA"/>
</dbReference>
<sequence>MEWPLFIFQLCILIILYVVGLILKNFFPAYFSEKGKNIATKEDISEITKNVEEAKKVFTDKTEELKAQLLFQNQHNLSWKAAEREALIDYNKKVSAWLYFIIRFPLSDYNLENYKELKKQGIELDKRQYECDIAEAHVNLFDNTKELTEHILKINLAIIKLEGLLEQAMMKAYHLCVMYEINIVNKQQQEVIELHQKLLSDLHAIYGEFGENRTKQFEEAAEYHAKIGRNIREKLREINK</sequence>
<evidence type="ECO:0000313" key="2">
    <source>
        <dbReference type="EMBL" id="MBO9203207.1"/>
    </source>
</evidence>
<dbReference type="RefSeq" id="WP_209141258.1">
    <property type="nucleotide sequence ID" value="NZ_JAGHKO010000005.1"/>
</dbReference>
<keyword evidence="3" id="KW-1185">Reference proteome</keyword>
<comment type="caution">
    <text evidence="2">The sequence shown here is derived from an EMBL/GenBank/DDBJ whole genome shotgun (WGS) entry which is preliminary data.</text>
</comment>
<protein>
    <submittedName>
        <fullName evidence="2">Uncharacterized protein</fullName>
    </submittedName>
</protein>
<reference evidence="2 3" key="1">
    <citation type="submission" date="2021-03" db="EMBL/GenBank/DDBJ databases">
        <title>Assistant Professor.</title>
        <authorList>
            <person name="Huq M.A."/>
        </authorList>
    </citation>
    <scope>NUCLEOTIDE SEQUENCE [LARGE SCALE GENOMIC DNA]</scope>
    <source>
        <strain evidence="2 3">MAH-29</strain>
    </source>
</reference>
<proteinExistence type="predicted"/>
<feature type="transmembrane region" description="Helical" evidence="1">
    <location>
        <begin position="6"/>
        <end position="27"/>
    </location>
</feature>
<keyword evidence="1" id="KW-1133">Transmembrane helix</keyword>
<gene>
    <name evidence="2" type="ORF">J7I42_23155</name>
</gene>
<name>A0ABS3YZ55_9BACT</name>
<organism evidence="2 3">
    <name type="scientific">Niastella soli</name>
    <dbReference type="NCBI Taxonomy" id="2821487"/>
    <lineage>
        <taxon>Bacteria</taxon>
        <taxon>Pseudomonadati</taxon>
        <taxon>Bacteroidota</taxon>
        <taxon>Chitinophagia</taxon>
        <taxon>Chitinophagales</taxon>
        <taxon>Chitinophagaceae</taxon>
        <taxon>Niastella</taxon>
    </lineage>
</organism>
<dbReference type="Proteomes" id="UP000677244">
    <property type="component" value="Unassembled WGS sequence"/>
</dbReference>
<evidence type="ECO:0000256" key="1">
    <source>
        <dbReference type="SAM" id="Phobius"/>
    </source>
</evidence>
<accession>A0ABS3YZ55</accession>
<evidence type="ECO:0000313" key="3">
    <source>
        <dbReference type="Proteomes" id="UP000677244"/>
    </source>
</evidence>
<keyword evidence="1" id="KW-0812">Transmembrane</keyword>
<keyword evidence="1" id="KW-0472">Membrane</keyword>